<dbReference type="Pfam" id="PF16363">
    <property type="entry name" value="GDP_Man_Dehyd"/>
    <property type="match status" value="1"/>
</dbReference>
<accession>A0ABS5VVH6</accession>
<feature type="domain" description="NAD(P)-binding" evidence="1">
    <location>
        <begin position="15"/>
        <end position="326"/>
    </location>
</feature>
<keyword evidence="2" id="KW-0456">Lyase</keyword>
<dbReference type="NCBIfam" id="TIGR02622">
    <property type="entry name" value="CDP_4_6_dhtase"/>
    <property type="match status" value="1"/>
</dbReference>
<dbReference type="SUPFAM" id="SSF51735">
    <property type="entry name" value="NAD(P)-binding Rossmann-fold domains"/>
    <property type="match status" value="1"/>
</dbReference>
<dbReference type="Gene3D" id="3.40.50.720">
    <property type="entry name" value="NAD(P)-binding Rossmann-like Domain"/>
    <property type="match status" value="1"/>
</dbReference>
<dbReference type="EC" id="4.2.1.45" evidence="2"/>
<evidence type="ECO:0000313" key="2">
    <source>
        <dbReference type="EMBL" id="MBT1704879.1"/>
    </source>
</evidence>
<gene>
    <name evidence="2" type="primary">rfbG</name>
    <name evidence="2" type="ORF">KK060_16420</name>
</gene>
<keyword evidence="3" id="KW-1185">Reference proteome</keyword>
<dbReference type="InterPro" id="IPR036291">
    <property type="entry name" value="NAD(P)-bd_dom_sf"/>
</dbReference>
<protein>
    <submittedName>
        <fullName evidence="2">CDP-glucose 4,6-dehydratase</fullName>
        <ecNumber evidence="2">4.2.1.45</ecNumber>
    </submittedName>
</protein>
<dbReference type="GO" id="GO:0047733">
    <property type="term" value="F:CDP-glucose 4,6-dehydratase activity"/>
    <property type="evidence" value="ECO:0007669"/>
    <property type="project" value="UniProtKB-EC"/>
</dbReference>
<comment type="caution">
    <text evidence="2">The sequence shown here is derived from an EMBL/GenBank/DDBJ whole genome shotgun (WGS) entry which is preliminary data.</text>
</comment>
<name>A0ABS5VVH6_9BACT</name>
<reference evidence="2 3" key="1">
    <citation type="submission" date="2021-05" db="EMBL/GenBank/DDBJ databases">
        <title>A Polyphasic approach of four new species of the genus Ohtaekwangia: Ohtaekwangia histidinii sp. nov., Ohtaekwangia cretensis sp. nov., Ohtaekwangia indiensis sp. nov., Ohtaekwangia reichenbachii sp. nov. from diverse environment.</title>
        <authorList>
            <person name="Octaviana S."/>
        </authorList>
    </citation>
    <scope>NUCLEOTIDE SEQUENCE [LARGE SCALE GENOMIC DNA]</scope>
    <source>
        <strain evidence="2 3">PWU20</strain>
    </source>
</reference>
<dbReference type="PANTHER" id="PTHR43000">
    <property type="entry name" value="DTDP-D-GLUCOSE 4,6-DEHYDRATASE-RELATED"/>
    <property type="match status" value="1"/>
</dbReference>
<evidence type="ECO:0000313" key="3">
    <source>
        <dbReference type="Proteomes" id="UP000772618"/>
    </source>
</evidence>
<dbReference type="Gene3D" id="3.90.25.10">
    <property type="entry name" value="UDP-galactose 4-epimerase, domain 1"/>
    <property type="match status" value="1"/>
</dbReference>
<organism evidence="2 3">
    <name type="scientific">Chryseosolibacter indicus</name>
    <dbReference type="NCBI Taxonomy" id="2782351"/>
    <lineage>
        <taxon>Bacteria</taxon>
        <taxon>Pseudomonadati</taxon>
        <taxon>Bacteroidota</taxon>
        <taxon>Cytophagia</taxon>
        <taxon>Cytophagales</taxon>
        <taxon>Chryseotaleaceae</taxon>
        <taxon>Chryseosolibacter</taxon>
    </lineage>
</organism>
<proteinExistence type="predicted"/>
<dbReference type="EMBL" id="JAHESD010000041">
    <property type="protein sequence ID" value="MBT1704879.1"/>
    <property type="molecule type" value="Genomic_DNA"/>
</dbReference>
<dbReference type="InterPro" id="IPR013445">
    <property type="entry name" value="CDP_4_6_deHydtase"/>
</dbReference>
<sequence>MIFMFNNIYKGKRVLVTGNTGFKGSWISLWLKELGAQVFGISNAVPTEPAMFNVLALGDLIEHHFIDVRDAKPLSDCILQIQPDFIFHLAAQPIVGTSYSDPVGTIATNTMGTVHVLDAARNLSKNCVLVMITSDKCYENVEWLYGYREVDRLGGKDIYSASKAAAEVLIYSYFHSFIKHKSNLRMVSVRAGNVIGGGDWAEKRLVPDCIRAWTKEEPVVIRHPASTRPWQHVLEPISGYLSVGQHLAESEKLNGEAFNFGPPSDQVFSVKEVLDAIALNWKLSTSKEWVKVETGTFHEAGLLKLSCEKANFHLQWRPVLDFDQMMSFTSSWYWEYYHGNQDMTGYTQRQIATYISLAEKRNLAWIQ</sequence>
<dbReference type="InterPro" id="IPR016040">
    <property type="entry name" value="NAD(P)-bd_dom"/>
</dbReference>
<dbReference type="Proteomes" id="UP000772618">
    <property type="component" value="Unassembled WGS sequence"/>
</dbReference>
<evidence type="ECO:0000259" key="1">
    <source>
        <dbReference type="Pfam" id="PF16363"/>
    </source>
</evidence>